<dbReference type="Proteomes" id="UP000239209">
    <property type="component" value="Unassembled WGS sequence"/>
</dbReference>
<feature type="signal peptide" evidence="2">
    <location>
        <begin position="1"/>
        <end position="26"/>
    </location>
</feature>
<dbReference type="PROSITE" id="PS51841">
    <property type="entry name" value="LTD"/>
    <property type="match status" value="1"/>
</dbReference>
<evidence type="ECO:0000313" key="5">
    <source>
        <dbReference type="Proteomes" id="UP000239209"/>
    </source>
</evidence>
<dbReference type="RefSeq" id="WP_245908125.1">
    <property type="nucleotide sequence ID" value="NZ_PVZG01000003.1"/>
</dbReference>
<protein>
    <submittedName>
        <fullName evidence="4">Lamin tail-like protein</fullName>
    </submittedName>
</protein>
<gene>
    <name evidence="4" type="ORF">CLV70_103423</name>
</gene>
<sequence>MRARKTALFAALGCAATLGLAAPAAAADAPTITAPASRQGYGPITLSGTAPAGSTVELYESAYVFNDFYASPDYNRGGFVTTTASASGQWSLSRILDSGFRFYVKAGGAESRRISVAMGIVPTMTLSAQNGTVNVNLTANPTQPGLRVHIQRGAGGVWADVATGYTAGDAAIFSTTLSGQGSGTKYYRAVIDADADNNLLKGQTETVEINVGNGSGSGGGSTPTPTTPTPTTPAPTTPAPAIPAVKAGDVQFSKIQYNSPGTDSGSNKSLVAEWVRLTNKTSRTINLKGWTVRDASGKVYTISGDYRLGARKYLYVHTGKGTNGRPDSQHRYWNRTGYVWNNGGDTAYLRTNTGKSIDSCKWGKGSGVTYC</sequence>
<feature type="chain" id="PRO_5015578763" evidence="2">
    <location>
        <begin position="27"/>
        <end position="371"/>
    </location>
</feature>
<dbReference type="Pfam" id="PF00932">
    <property type="entry name" value="LTD"/>
    <property type="match status" value="1"/>
</dbReference>
<feature type="domain" description="LTD" evidence="3">
    <location>
        <begin position="237"/>
        <end position="364"/>
    </location>
</feature>
<name>A0A2T0SDP1_9ACTN</name>
<dbReference type="AlphaFoldDB" id="A0A2T0SDP1"/>
<evidence type="ECO:0000256" key="2">
    <source>
        <dbReference type="SAM" id="SignalP"/>
    </source>
</evidence>
<feature type="region of interest" description="Disordered" evidence="1">
    <location>
        <begin position="209"/>
        <end position="238"/>
    </location>
</feature>
<accession>A0A2T0SDP1</accession>
<dbReference type="Gene3D" id="2.60.40.1260">
    <property type="entry name" value="Lamin Tail domain"/>
    <property type="match status" value="1"/>
</dbReference>
<evidence type="ECO:0000313" key="4">
    <source>
        <dbReference type="EMBL" id="PRY31536.1"/>
    </source>
</evidence>
<organism evidence="4 5">
    <name type="scientific">Pseudosporangium ferrugineum</name>
    <dbReference type="NCBI Taxonomy" id="439699"/>
    <lineage>
        <taxon>Bacteria</taxon>
        <taxon>Bacillati</taxon>
        <taxon>Actinomycetota</taxon>
        <taxon>Actinomycetes</taxon>
        <taxon>Micromonosporales</taxon>
        <taxon>Micromonosporaceae</taxon>
        <taxon>Pseudosporangium</taxon>
    </lineage>
</organism>
<reference evidence="4 5" key="1">
    <citation type="submission" date="2018-03" db="EMBL/GenBank/DDBJ databases">
        <title>Genomic Encyclopedia of Archaeal and Bacterial Type Strains, Phase II (KMG-II): from individual species to whole genera.</title>
        <authorList>
            <person name="Goeker M."/>
        </authorList>
    </citation>
    <scope>NUCLEOTIDE SEQUENCE [LARGE SCALE GENOMIC DNA]</scope>
    <source>
        <strain evidence="4 5">DSM 45348</strain>
    </source>
</reference>
<dbReference type="Gene3D" id="2.60.40.10">
    <property type="entry name" value="Immunoglobulins"/>
    <property type="match status" value="1"/>
</dbReference>
<dbReference type="InterPro" id="IPR036415">
    <property type="entry name" value="Lamin_tail_dom_sf"/>
</dbReference>
<evidence type="ECO:0000256" key="1">
    <source>
        <dbReference type="SAM" id="MobiDB-lite"/>
    </source>
</evidence>
<dbReference type="SUPFAM" id="SSF74853">
    <property type="entry name" value="Lamin A/C globular tail domain"/>
    <property type="match status" value="1"/>
</dbReference>
<feature type="compositionally biased region" description="Pro residues" evidence="1">
    <location>
        <begin position="225"/>
        <end position="238"/>
    </location>
</feature>
<proteinExistence type="predicted"/>
<evidence type="ECO:0000259" key="3">
    <source>
        <dbReference type="PROSITE" id="PS51841"/>
    </source>
</evidence>
<dbReference type="GO" id="GO:0005975">
    <property type="term" value="P:carbohydrate metabolic process"/>
    <property type="evidence" value="ECO:0007669"/>
    <property type="project" value="UniProtKB-ARBA"/>
</dbReference>
<keyword evidence="2" id="KW-0732">Signal</keyword>
<dbReference type="InterPro" id="IPR013783">
    <property type="entry name" value="Ig-like_fold"/>
</dbReference>
<dbReference type="EMBL" id="PVZG01000003">
    <property type="protein sequence ID" value="PRY31536.1"/>
    <property type="molecule type" value="Genomic_DNA"/>
</dbReference>
<keyword evidence="5" id="KW-1185">Reference proteome</keyword>
<dbReference type="InterPro" id="IPR001322">
    <property type="entry name" value="Lamin_tail_dom"/>
</dbReference>
<comment type="caution">
    <text evidence="4">The sequence shown here is derived from an EMBL/GenBank/DDBJ whole genome shotgun (WGS) entry which is preliminary data.</text>
</comment>